<dbReference type="AlphaFoldDB" id="A0A2J6PPI7"/>
<reference evidence="1 2" key="1">
    <citation type="submission" date="2016-05" db="EMBL/GenBank/DDBJ databases">
        <title>A degradative enzymes factory behind the ericoid mycorrhizal symbiosis.</title>
        <authorList>
            <consortium name="DOE Joint Genome Institute"/>
            <person name="Martino E."/>
            <person name="Morin E."/>
            <person name="Grelet G."/>
            <person name="Kuo A."/>
            <person name="Kohler A."/>
            <person name="Daghino S."/>
            <person name="Barry K."/>
            <person name="Choi C."/>
            <person name="Cichocki N."/>
            <person name="Clum A."/>
            <person name="Copeland A."/>
            <person name="Hainaut M."/>
            <person name="Haridas S."/>
            <person name="Labutti K."/>
            <person name="Lindquist E."/>
            <person name="Lipzen A."/>
            <person name="Khouja H.-R."/>
            <person name="Murat C."/>
            <person name="Ohm R."/>
            <person name="Olson A."/>
            <person name="Spatafora J."/>
            <person name="Veneault-Fourrey C."/>
            <person name="Henrissat B."/>
            <person name="Grigoriev I."/>
            <person name="Martin F."/>
            <person name="Perotto S."/>
        </authorList>
    </citation>
    <scope>NUCLEOTIDE SEQUENCE [LARGE SCALE GENOMIC DNA]</scope>
    <source>
        <strain evidence="1 2">UAMH 7357</strain>
    </source>
</reference>
<dbReference type="OrthoDB" id="3551485at2759"/>
<accession>A0A2J6PPI7</accession>
<keyword evidence="2" id="KW-1185">Reference proteome</keyword>
<organism evidence="1 2">
    <name type="scientific">Hyaloscypha hepaticicola</name>
    <dbReference type="NCBI Taxonomy" id="2082293"/>
    <lineage>
        <taxon>Eukaryota</taxon>
        <taxon>Fungi</taxon>
        <taxon>Dikarya</taxon>
        <taxon>Ascomycota</taxon>
        <taxon>Pezizomycotina</taxon>
        <taxon>Leotiomycetes</taxon>
        <taxon>Helotiales</taxon>
        <taxon>Hyaloscyphaceae</taxon>
        <taxon>Hyaloscypha</taxon>
    </lineage>
</organism>
<name>A0A2J6PPI7_9HELO</name>
<dbReference type="EMBL" id="KZ613509">
    <property type="protein sequence ID" value="PMD15919.1"/>
    <property type="molecule type" value="Genomic_DNA"/>
</dbReference>
<evidence type="ECO:0000313" key="1">
    <source>
        <dbReference type="EMBL" id="PMD15919.1"/>
    </source>
</evidence>
<proteinExistence type="predicted"/>
<protein>
    <recommendedName>
        <fullName evidence="3">BTB domain-containing protein</fullName>
    </recommendedName>
</protein>
<sequence length="300" mass="34228">MFGPNFQEGHKIRCGERIQVELEEDDSLAMEVILKALHYHKPNQCPVDAERLASIAVHCDKYDCTGALSSWISYWLNNLTPITRRPEDLGFLLLAAYNFDDAEQFKEISARALRDLTLDFPLAWKSYNILSLLPENIPSIMTTQIQGMLRQLHIITQSVETILRQNKSGYEMQRQVCMNCGRTPPMEARKCHPCNNPTLYQRYCTFESRVAEYFAILAKEELWPSVTPFEICSLSDLVLRLTCAKNDVKHSCVAGSRCPLNSELGQLCDRVCRFETGVVGLCLRCVKRGEWNESQSCTCT</sequence>
<evidence type="ECO:0008006" key="3">
    <source>
        <dbReference type="Google" id="ProtNLM"/>
    </source>
</evidence>
<gene>
    <name evidence="1" type="ORF">NA56DRAFT_323697</name>
</gene>
<evidence type="ECO:0000313" key="2">
    <source>
        <dbReference type="Proteomes" id="UP000235672"/>
    </source>
</evidence>
<dbReference type="STRING" id="1745343.A0A2J6PPI7"/>
<dbReference type="Proteomes" id="UP000235672">
    <property type="component" value="Unassembled WGS sequence"/>
</dbReference>